<gene>
    <name evidence="2" type="ORF">FRACA_1920020</name>
</gene>
<dbReference type="Proteomes" id="UP000234331">
    <property type="component" value="Unassembled WGS sequence"/>
</dbReference>
<evidence type="ECO:0000259" key="1">
    <source>
        <dbReference type="Pfam" id="PF04149"/>
    </source>
</evidence>
<reference evidence="2 3" key="1">
    <citation type="submission" date="2017-06" db="EMBL/GenBank/DDBJ databases">
        <authorList>
            <person name="Kim H.J."/>
            <person name="Triplett B.A."/>
        </authorList>
    </citation>
    <scope>NUCLEOTIDE SEQUENCE [LARGE SCALE GENOMIC DNA]</scope>
    <source>
        <strain evidence="2">FRACA_ARgP5</strain>
    </source>
</reference>
<dbReference type="OrthoDB" id="4299240at2"/>
<dbReference type="EMBL" id="FZMO01000104">
    <property type="protein sequence ID" value="SNQ47524.1"/>
    <property type="molecule type" value="Genomic_DNA"/>
</dbReference>
<evidence type="ECO:0000313" key="3">
    <source>
        <dbReference type="Proteomes" id="UP000234331"/>
    </source>
</evidence>
<feature type="domain" description="DUF397" evidence="1">
    <location>
        <begin position="11"/>
        <end position="62"/>
    </location>
</feature>
<dbReference type="InterPro" id="IPR007278">
    <property type="entry name" value="DUF397"/>
</dbReference>
<protein>
    <recommendedName>
        <fullName evidence="1">DUF397 domain-containing protein</fullName>
    </recommendedName>
</protein>
<accession>A0A2I2KPD3</accession>
<sequence>MKEYDFSDAIWRKSSHSNAERNCVEVAFLGDGSVAVRDSKDSGNGPTLIFTPGEWTAFMGGVIDGEFQRP</sequence>
<dbReference type="AlphaFoldDB" id="A0A2I2KPD3"/>
<dbReference type="Pfam" id="PF04149">
    <property type="entry name" value="DUF397"/>
    <property type="match status" value="1"/>
</dbReference>
<keyword evidence="3" id="KW-1185">Reference proteome</keyword>
<name>A0A2I2KPD3_9ACTN</name>
<proteinExistence type="predicted"/>
<organism evidence="2 3">
    <name type="scientific">Frankia canadensis</name>
    <dbReference type="NCBI Taxonomy" id="1836972"/>
    <lineage>
        <taxon>Bacteria</taxon>
        <taxon>Bacillati</taxon>
        <taxon>Actinomycetota</taxon>
        <taxon>Actinomycetes</taxon>
        <taxon>Frankiales</taxon>
        <taxon>Frankiaceae</taxon>
        <taxon>Frankia</taxon>
    </lineage>
</organism>
<dbReference type="RefSeq" id="WP_101831356.1">
    <property type="nucleotide sequence ID" value="NZ_FZMO01000104.1"/>
</dbReference>
<evidence type="ECO:0000313" key="2">
    <source>
        <dbReference type="EMBL" id="SNQ47524.1"/>
    </source>
</evidence>